<organism evidence="2 3">
    <name type="scientific">Elsinoe australis</name>
    <dbReference type="NCBI Taxonomy" id="40998"/>
    <lineage>
        <taxon>Eukaryota</taxon>
        <taxon>Fungi</taxon>
        <taxon>Dikarya</taxon>
        <taxon>Ascomycota</taxon>
        <taxon>Pezizomycotina</taxon>
        <taxon>Dothideomycetes</taxon>
        <taxon>Dothideomycetidae</taxon>
        <taxon>Myriangiales</taxon>
        <taxon>Elsinoaceae</taxon>
        <taxon>Elsinoe</taxon>
    </lineage>
</organism>
<dbReference type="OrthoDB" id="2367685at2759"/>
<evidence type="ECO:0000313" key="3">
    <source>
        <dbReference type="Proteomes" id="UP000243723"/>
    </source>
</evidence>
<evidence type="ECO:0000256" key="1">
    <source>
        <dbReference type="SAM" id="MobiDB-lite"/>
    </source>
</evidence>
<comment type="caution">
    <text evidence="2">The sequence shown here is derived from an EMBL/GenBank/DDBJ whole genome shotgun (WGS) entry which is preliminary data.</text>
</comment>
<protein>
    <submittedName>
        <fullName evidence="2">WW domain-containing protein</fullName>
    </submittedName>
</protein>
<feature type="compositionally biased region" description="Basic and acidic residues" evidence="1">
    <location>
        <begin position="50"/>
        <end position="59"/>
    </location>
</feature>
<reference evidence="2 3" key="1">
    <citation type="submission" date="2017-05" db="EMBL/GenBank/DDBJ databases">
        <title>Draft genome sequence of Elsinoe australis.</title>
        <authorList>
            <person name="Cheng Q."/>
        </authorList>
    </citation>
    <scope>NUCLEOTIDE SEQUENCE [LARGE SCALE GENOMIC DNA]</scope>
    <source>
        <strain evidence="2 3">NL1</strain>
    </source>
</reference>
<feature type="region of interest" description="Disordered" evidence="1">
    <location>
        <begin position="48"/>
        <end position="85"/>
    </location>
</feature>
<accession>A0A2P7ZE30</accession>
<name>A0A2P7ZE30_9PEZI</name>
<feature type="region of interest" description="Disordered" evidence="1">
    <location>
        <begin position="1"/>
        <end position="35"/>
    </location>
</feature>
<sequence>MSFLKDLVNDFVGGGDNNSQPSGPPPQVPRPWRAEWDGREDKWVFINEETGDRTHRNPSDNDGFSEGAANWAGRTVGEAEEFGDDTRRNYDNAVDRVEDIPSDMRQGYDNFENRVEGGFDRFANRVEDIPQDISYGAGKAYGEVQDFGQDVADVPGDIAQGFDRFGNRVEQGYDRMEGNVERYGDEQENAFNAGRQEGRRDDGW</sequence>
<proteinExistence type="predicted"/>
<keyword evidence="3" id="KW-1185">Reference proteome</keyword>
<evidence type="ECO:0000313" key="2">
    <source>
        <dbReference type="EMBL" id="PSK46472.1"/>
    </source>
</evidence>
<dbReference type="EMBL" id="NHZQ01000236">
    <property type="protein sequence ID" value="PSK46472.1"/>
    <property type="molecule type" value="Genomic_DNA"/>
</dbReference>
<dbReference type="Proteomes" id="UP000243723">
    <property type="component" value="Unassembled WGS sequence"/>
</dbReference>
<dbReference type="AlphaFoldDB" id="A0A2P7ZE30"/>
<gene>
    <name evidence="2" type="ORF">B9Z65_5440</name>
</gene>
<feature type="region of interest" description="Disordered" evidence="1">
    <location>
        <begin position="180"/>
        <end position="204"/>
    </location>
</feature>